<sequence length="102" mass="11880">MDELVQWLYIRLDEETARQRDRLQQWHRRDCASPPDADPSALDCSCGVPRQILTEIEAKRRIVALNLRVWRHAENAQSAAVAWTTVRLLAQPYAHQLGYLEE</sequence>
<dbReference type="RefSeq" id="WP_144323091.1">
    <property type="nucleotide sequence ID" value="NZ_CP040916.1"/>
</dbReference>
<dbReference type="Pfam" id="PF19730">
    <property type="entry name" value="DUF6221"/>
    <property type="match status" value="1"/>
</dbReference>
<name>A0A516RJQ0_STRST</name>
<dbReference type="AlphaFoldDB" id="A0A516RJQ0"/>
<dbReference type="Proteomes" id="UP000316806">
    <property type="component" value="Chromosome"/>
</dbReference>
<dbReference type="EMBL" id="CP040916">
    <property type="protein sequence ID" value="QDQ15890.1"/>
    <property type="molecule type" value="Genomic_DNA"/>
</dbReference>
<organism evidence="1 2">
    <name type="scientific">Streptomyces spectabilis</name>
    <dbReference type="NCBI Taxonomy" id="68270"/>
    <lineage>
        <taxon>Bacteria</taxon>
        <taxon>Bacillati</taxon>
        <taxon>Actinomycetota</taxon>
        <taxon>Actinomycetes</taxon>
        <taxon>Kitasatosporales</taxon>
        <taxon>Streptomycetaceae</taxon>
        <taxon>Streptomyces</taxon>
    </lineage>
</organism>
<accession>A0A516RJQ0</accession>
<proteinExistence type="predicted"/>
<reference evidence="1 2" key="1">
    <citation type="journal article" date="2019" name="J. Ind. Microbiol. Biotechnol.">
        <title>The complete genomic sequence of Streptomyces spectabilis NRRL-2792 and identification of secondary metabolite biosynthetic gene clusters.</title>
        <authorList>
            <person name="Sinha A."/>
            <person name="Phillips-Salemka S."/>
            <person name="Niraula T.A."/>
            <person name="Short K.A."/>
            <person name="Niraula N.P."/>
        </authorList>
    </citation>
    <scope>NUCLEOTIDE SEQUENCE [LARGE SCALE GENOMIC DNA]</scope>
    <source>
        <strain evidence="1 2">NRRL 2792</strain>
    </source>
</reference>
<gene>
    <name evidence="1" type="ORF">FH965_39465</name>
</gene>
<evidence type="ECO:0000313" key="1">
    <source>
        <dbReference type="EMBL" id="QDQ15890.1"/>
    </source>
</evidence>
<dbReference type="InterPro" id="IPR046193">
    <property type="entry name" value="DUF6221"/>
</dbReference>
<evidence type="ECO:0000313" key="2">
    <source>
        <dbReference type="Proteomes" id="UP000316806"/>
    </source>
</evidence>
<protein>
    <recommendedName>
        <fullName evidence="3">Transposase</fullName>
    </recommendedName>
</protein>
<evidence type="ECO:0008006" key="3">
    <source>
        <dbReference type="Google" id="ProtNLM"/>
    </source>
</evidence>